<dbReference type="SUPFAM" id="SSF46689">
    <property type="entry name" value="Homeodomain-like"/>
    <property type="match status" value="1"/>
</dbReference>
<dbReference type="RefSeq" id="WP_007468485.1">
    <property type="nucleotide sequence ID" value="NZ_KI391954.1"/>
</dbReference>
<protein>
    <recommendedName>
        <fullName evidence="3">HTH tetR-type domain-containing protein</fullName>
    </recommendedName>
</protein>
<dbReference type="Pfam" id="PF00440">
    <property type="entry name" value="TetR_N"/>
    <property type="match status" value="1"/>
</dbReference>
<accession>E5XNK1</accession>
<evidence type="ECO:0000256" key="1">
    <source>
        <dbReference type="ARBA" id="ARBA00023125"/>
    </source>
</evidence>
<dbReference type="EMBL" id="ACZI02000003">
    <property type="protein sequence ID" value="EFV14113.1"/>
    <property type="molecule type" value="Genomic_DNA"/>
</dbReference>
<sequence length="195" mass="21327">MPSRARSLDPRSVRVQAKLKEAALALVRERRIESISVLEIAERASASRQVFYLHFADRDDVVASAMIDMIRAAVFDGEVDDPSSRVHRLVDISIGCEPIARNLRPSAASERLADFFHELLVEICRPLARARGEHSGSSAIEDEAAEVLAAFLAGGLREVIKFASNCAERPGGGLPAEAAHRMVDRCLELVRGREG</sequence>
<dbReference type="AlphaFoldDB" id="E5XNK1"/>
<dbReference type="InterPro" id="IPR001647">
    <property type="entry name" value="HTH_TetR"/>
</dbReference>
<proteinExistence type="predicted"/>
<feature type="DNA-binding region" description="H-T-H motif" evidence="2">
    <location>
        <begin position="36"/>
        <end position="55"/>
    </location>
</feature>
<keyword evidence="5" id="KW-1185">Reference proteome</keyword>
<evidence type="ECO:0000313" key="5">
    <source>
        <dbReference type="Proteomes" id="UP000004816"/>
    </source>
</evidence>
<dbReference type="InterPro" id="IPR009057">
    <property type="entry name" value="Homeodomain-like_sf"/>
</dbReference>
<dbReference type="Gene3D" id="1.10.357.10">
    <property type="entry name" value="Tetracycline Repressor, domain 2"/>
    <property type="match status" value="1"/>
</dbReference>
<dbReference type="HOGENOM" id="CLU_087539_3_4_11"/>
<evidence type="ECO:0000313" key="4">
    <source>
        <dbReference type="EMBL" id="EFV14113.1"/>
    </source>
</evidence>
<evidence type="ECO:0000256" key="2">
    <source>
        <dbReference type="PROSITE-ProRule" id="PRU00335"/>
    </source>
</evidence>
<keyword evidence="1 2" id="KW-0238">DNA-binding</keyword>
<comment type="caution">
    <text evidence="4">The sequence shown here is derived from an EMBL/GenBank/DDBJ whole genome shotgun (WGS) entry which is preliminary data.</text>
</comment>
<gene>
    <name evidence="4" type="ORF">HMPREF9336_01030</name>
</gene>
<dbReference type="Proteomes" id="UP000004816">
    <property type="component" value="Unassembled WGS sequence"/>
</dbReference>
<dbReference type="eggNOG" id="COG1309">
    <property type="taxonomic scope" value="Bacteria"/>
</dbReference>
<evidence type="ECO:0000259" key="3">
    <source>
        <dbReference type="PROSITE" id="PS50977"/>
    </source>
</evidence>
<dbReference type="GO" id="GO:0003677">
    <property type="term" value="F:DNA binding"/>
    <property type="evidence" value="ECO:0007669"/>
    <property type="project" value="UniProtKB-UniRule"/>
</dbReference>
<feature type="domain" description="HTH tetR-type" evidence="3">
    <location>
        <begin position="13"/>
        <end position="73"/>
    </location>
</feature>
<reference evidence="4 5" key="1">
    <citation type="journal article" date="2011" name="Stand. Genomic Sci.">
        <title>High quality draft genome sequence of Segniliparus rugosus CDC 945(T)= (ATCC BAA-974(T)).</title>
        <authorList>
            <person name="Earl A.M."/>
            <person name="Desjardins C.A."/>
            <person name="Fitzgerald M.G."/>
            <person name="Arachchi H.M."/>
            <person name="Zeng Q."/>
            <person name="Mehta T."/>
            <person name="Griggs A."/>
            <person name="Birren B.W."/>
            <person name="Toney N.C."/>
            <person name="Carr J."/>
            <person name="Posey J."/>
            <person name="Butler W.R."/>
        </authorList>
    </citation>
    <scope>NUCLEOTIDE SEQUENCE [LARGE SCALE GENOMIC DNA]</scope>
    <source>
        <strain evidence="5">ATCC BAA-974 / DSM 45345 / CCUG 50838 / CIP 108380 / JCM 13579 / CDC 945</strain>
    </source>
</reference>
<organism evidence="4 5">
    <name type="scientific">Segniliparus rugosus (strain ATCC BAA-974 / DSM 45345 / CCUG 50838 / CIP 108380 / JCM 13579 / CDC 945)</name>
    <dbReference type="NCBI Taxonomy" id="679197"/>
    <lineage>
        <taxon>Bacteria</taxon>
        <taxon>Bacillati</taxon>
        <taxon>Actinomycetota</taxon>
        <taxon>Actinomycetes</taxon>
        <taxon>Mycobacteriales</taxon>
        <taxon>Segniliparaceae</taxon>
        <taxon>Segniliparus</taxon>
    </lineage>
</organism>
<dbReference type="PROSITE" id="PS50977">
    <property type="entry name" value="HTH_TETR_2"/>
    <property type="match status" value="1"/>
</dbReference>
<name>E5XNK1_SEGRC</name>
<dbReference type="OrthoDB" id="3193022at2"/>